<dbReference type="RefSeq" id="XP_003710144.1">
    <property type="nucleotide sequence ID" value="XM_003710096.1"/>
</dbReference>
<dbReference type="KEGG" id="mgr:MGG_16320"/>
<dbReference type="InParanoid" id="G4MKE3"/>
<dbReference type="EMBL" id="CM001231">
    <property type="protein sequence ID" value="EHA57532.1"/>
    <property type="molecule type" value="Genomic_DNA"/>
</dbReference>
<dbReference type="VEuPathDB" id="FungiDB:MGG_16320"/>
<accession>G4MKE3</accession>
<evidence type="ECO:0000313" key="2">
    <source>
        <dbReference type="EMBL" id="EHA57532.1"/>
    </source>
</evidence>
<evidence type="ECO:0000313" key="3">
    <source>
        <dbReference type="Proteomes" id="UP000009058"/>
    </source>
</evidence>
<evidence type="ECO:0000256" key="1">
    <source>
        <dbReference type="SAM" id="MobiDB-lite"/>
    </source>
</evidence>
<feature type="region of interest" description="Disordered" evidence="1">
    <location>
        <begin position="26"/>
        <end position="53"/>
    </location>
</feature>
<proteinExistence type="predicted"/>
<sequence length="73" mass="8372">MVNDNRRIDVCRMVLAKQLEDFLPESRDSRGTRRQLNGWKRGESRDGAKSRRSVPACVGDCTKYFLPLEMVGV</sequence>
<keyword evidence="3" id="KW-1185">Reference proteome</keyword>
<name>G4MKE3_PYRO7</name>
<gene>
    <name evidence="2" type="ORF">MGG_16320</name>
</gene>
<reference key="2">
    <citation type="submission" date="2011-05" db="EMBL/GenBank/DDBJ databases">
        <title>The Genome Sequence of Magnaporthe oryzae 70-15.</title>
        <authorList>
            <consortium name="The Broad Institute Genome Sequencing Platform"/>
            <person name="Ma L.-J."/>
            <person name="Dead R."/>
            <person name="Young S.K."/>
            <person name="Zeng Q."/>
            <person name="Gargeya S."/>
            <person name="Fitzgerald M."/>
            <person name="Haas B."/>
            <person name="Abouelleil A."/>
            <person name="Alvarado L."/>
            <person name="Arachchi H.M."/>
            <person name="Berlin A."/>
            <person name="Brown A."/>
            <person name="Chapman S.B."/>
            <person name="Chen Z."/>
            <person name="Dunbar C."/>
            <person name="Freedman E."/>
            <person name="Gearin G."/>
            <person name="Gellesch M."/>
            <person name="Goldberg J."/>
            <person name="Griggs A."/>
            <person name="Gujja S."/>
            <person name="Heiman D."/>
            <person name="Howarth C."/>
            <person name="Larson L."/>
            <person name="Lui A."/>
            <person name="MacDonald P.J.P."/>
            <person name="Mehta T."/>
            <person name="Montmayeur A."/>
            <person name="Murphy C."/>
            <person name="Neiman D."/>
            <person name="Pearson M."/>
            <person name="Priest M."/>
            <person name="Roberts A."/>
            <person name="Saif S."/>
            <person name="Shea T."/>
            <person name="Shenoy N."/>
            <person name="Sisk P."/>
            <person name="Stolte C."/>
            <person name="Sykes S."/>
            <person name="Yandava C."/>
            <person name="Wortman J."/>
            <person name="Nusbaum C."/>
            <person name="Birren B."/>
        </authorList>
    </citation>
    <scope>NUCLEOTIDE SEQUENCE</scope>
    <source>
        <strain>70-15</strain>
    </source>
</reference>
<dbReference type="GeneID" id="12985351"/>
<reference evidence="2 3" key="1">
    <citation type="journal article" date="2005" name="Nature">
        <title>The genome sequence of the rice blast fungus Magnaporthe grisea.</title>
        <authorList>
            <person name="Dean R.A."/>
            <person name="Talbot N.J."/>
            <person name="Ebbole D.J."/>
            <person name="Farman M.L."/>
            <person name="Mitchell T.K."/>
            <person name="Orbach M.J."/>
            <person name="Thon M."/>
            <person name="Kulkarni R."/>
            <person name="Xu J.R."/>
            <person name="Pan H."/>
            <person name="Read N.D."/>
            <person name="Lee Y.H."/>
            <person name="Carbone I."/>
            <person name="Brown D."/>
            <person name="Oh Y.Y."/>
            <person name="Donofrio N."/>
            <person name="Jeong J.S."/>
            <person name="Soanes D.M."/>
            <person name="Djonovic S."/>
            <person name="Kolomiets E."/>
            <person name="Rehmeyer C."/>
            <person name="Li W."/>
            <person name="Harding M."/>
            <person name="Kim S."/>
            <person name="Lebrun M.H."/>
            <person name="Bohnert H."/>
            <person name="Coughlan S."/>
            <person name="Butler J."/>
            <person name="Calvo S."/>
            <person name="Ma L.J."/>
            <person name="Nicol R."/>
            <person name="Purcell S."/>
            <person name="Nusbaum C."/>
            <person name="Galagan J.E."/>
            <person name="Birren B.W."/>
        </authorList>
    </citation>
    <scope>NUCLEOTIDE SEQUENCE [LARGE SCALE GENOMIC DNA]</scope>
    <source>
        <strain evidence="3">70-15 / ATCC MYA-4617 / FGSC 8958</strain>
    </source>
</reference>
<dbReference type="Proteomes" id="UP000009058">
    <property type="component" value="Chromosome 1"/>
</dbReference>
<dbReference type="HOGENOM" id="CLU_2705287_0_0_1"/>
<dbReference type="OrthoDB" id="10350181at2759"/>
<feature type="compositionally biased region" description="Basic and acidic residues" evidence="1">
    <location>
        <begin position="40"/>
        <end position="49"/>
    </location>
</feature>
<protein>
    <submittedName>
        <fullName evidence="2">Uncharacterized protein</fullName>
    </submittedName>
</protein>
<organism evidence="2 3">
    <name type="scientific">Pyricularia oryzae (strain 70-15 / ATCC MYA-4617 / FGSC 8958)</name>
    <name type="common">Rice blast fungus</name>
    <name type="synonym">Magnaporthe oryzae</name>
    <dbReference type="NCBI Taxonomy" id="242507"/>
    <lineage>
        <taxon>Eukaryota</taxon>
        <taxon>Fungi</taxon>
        <taxon>Dikarya</taxon>
        <taxon>Ascomycota</taxon>
        <taxon>Pezizomycotina</taxon>
        <taxon>Sordariomycetes</taxon>
        <taxon>Sordariomycetidae</taxon>
        <taxon>Magnaporthales</taxon>
        <taxon>Pyriculariaceae</taxon>
        <taxon>Pyricularia</taxon>
    </lineage>
</organism>
<dbReference type="AlphaFoldDB" id="G4MKE3"/>